<gene>
    <name evidence="1" type="ORF">Sango_2967100</name>
</gene>
<keyword evidence="2" id="KW-1185">Reference proteome</keyword>
<dbReference type="AlphaFoldDB" id="A0AAE1T2Z1"/>
<evidence type="ECO:0008006" key="3">
    <source>
        <dbReference type="Google" id="ProtNLM"/>
    </source>
</evidence>
<protein>
    <recommendedName>
        <fullName evidence="3">Reverse transcriptase domain-containing protein</fullName>
    </recommendedName>
</protein>
<accession>A0AAE1T2Z1</accession>
<comment type="caution">
    <text evidence="1">The sequence shown here is derived from an EMBL/GenBank/DDBJ whole genome shotgun (WGS) entry which is preliminary data.</text>
</comment>
<dbReference type="EMBL" id="JACGWL010000880">
    <property type="protein sequence ID" value="KAK4381448.1"/>
    <property type="molecule type" value="Genomic_DNA"/>
</dbReference>
<organism evidence="1 2">
    <name type="scientific">Sesamum angolense</name>
    <dbReference type="NCBI Taxonomy" id="2727404"/>
    <lineage>
        <taxon>Eukaryota</taxon>
        <taxon>Viridiplantae</taxon>
        <taxon>Streptophyta</taxon>
        <taxon>Embryophyta</taxon>
        <taxon>Tracheophyta</taxon>
        <taxon>Spermatophyta</taxon>
        <taxon>Magnoliopsida</taxon>
        <taxon>eudicotyledons</taxon>
        <taxon>Gunneridae</taxon>
        <taxon>Pentapetalae</taxon>
        <taxon>asterids</taxon>
        <taxon>lamiids</taxon>
        <taxon>Lamiales</taxon>
        <taxon>Pedaliaceae</taxon>
        <taxon>Sesamum</taxon>
    </lineage>
</organism>
<proteinExistence type="predicted"/>
<reference evidence="1" key="1">
    <citation type="submission" date="2020-06" db="EMBL/GenBank/DDBJ databases">
        <authorList>
            <person name="Li T."/>
            <person name="Hu X."/>
            <person name="Zhang T."/>
            <person name="Song X."/>
            <person name="Zhang H."/>
            <person name="Dai N."/>
            <person name="Sheng W."/>
            <person name="Hou X."/>
            <person name="Wei L."/>
        </authorList>
    </citation>
    <scope>NUCLEOTIDE SEQUENCE</scope>
    <source>
        <strain evidence="1">K16</strain>
        <tissue evidence="1">Leaf</tissue>
    </source>
</reference>
<name>A0AAE1T2Z1_9LAMI</name>
<evidence type="ECO:0000313" key="2">
    <source>
        <dbReference type="Proteomes" id="UP001289374"/>
    </source>
</evidence>
<reference evidence="1" key="2">
    <citation type="journal article" date="2024" name="Plant">
        <title>Genomic evolution and insights into agronomic trait innovations of Sesamum species.</title>
        <authorList>
            <person name="Miao H."/>
            <person name="Wang L."/>
            <person name="Qu L."/>
            <person name="Liu H."/>
            <person name="Sun Y."/>
            <person name="Le M."/>
            <person name="Wang Q."/>
            <person name="Wei S."/>
            <person name="Zheng Y."/>
            <person name="Lin W."/>
            <person name="Duan Y."/>
            <person name="Cao H."/>
            <person name="Xiong S."/>
            <person name="Wang X."/>
            <person name="Wei L."/>
            <person name="Li C."/>
            <person name="Ma Q."/>
            <person name="Ju M."/>
            <person name="Zhao R."/>
            <person name="Li G."/>
            <person name="Mu C."/>
            <person name="Tian Q."/>
            <person name="Mei H."/>
            <person name="Zhang T."/>
            <person name="Gao T."/>
            <person name="Zhang H."/>
        </authorList>
    </citation>
    <scope>NUCLEOTIDE SEQUENCE</scope>
    <source>
        <strain evidence="1">K16</strain>
    </source>
</reference>
<sequence>MIFPPEGIGDTQFGSIIPQRGLRQGDPLSPYLFLLYTEPLSSLFCSANDRGAIPRVTVCREAPKISHMLFANNTMVFCPANPNTVGHVHRSLETYKKALAKEINLTKSVAAFSRNTPVETRIRLAELLGIHLENKHKVYIGFPLVAF</sequence>
<dbReference type="Proteomes" id="UP001289374">
    <property type="component" value="Unassembled WGS sequence"/>
</dbReference>
<evidence type="ECO:0000313" key="1">
    <source>
        <dbReference type="EMBL" id="KAK4381448.1"/>
    </source>
</evidence>